<reference evidence="1 2" key="1">
    <citation type="submission" date="2018-10" db="EMBL/GenBank/DDBJ databases">
        <title>Uncovering a Universe of Circular DNA Viruses in Animal Metagenomes.</title>
        <authorList>
            <person name="Tisza M."/>
            <person name="Buck C."/>
            <person name="Pastrana D."/>
            <person name="Welch N."/>
            <person name="Peretti A."/>
        </authorList>
    </citation>
    <scope>NUCLEOTIDE SEQUENCE [LARGE SCALE GENOMIC DNA]</scope>
    <source>
        <strain evidence="1">Ctcf003</strain>
    </source>
</reference>
<organism evidence="1 2">
    <name type="scientific">Anelloviridae sp</name>
    <dbReference type="NCBI Taxonomy" id="2055263"/>
    <lineage>
        <taxon>Viruses</taxon>
        <taxon>Monodnaviria</taxon>
        <taxon>Shotokuvirae</taxon>
        <taxon>Commensaviricota</taxon>
        <taxon>Cardeaviricetes</taxon>
        <taxon>Sanitavirales</taxon>
        <taxon>Anelloviridae</taxon>
    </lineage>
</organism>
<dbReference type="EMBL" id="MK012447">
    <property type="protein sequence ID" value="AYP28725.1"/>
    <property type="molecule type" value="Genomic_DNA"/>
</dbReference>
<proteinExistence type="predicted"/>
<dbReference type="Proteomes" id="UP000289444">
    <property type="component" value="Segment"/>
</dbReference>
<accession>A0A3G2YSV8</accession>
<name>A0A3G2YSV8_9VIRU</name>
<dbReference type="KEGG" id="vg:80527594"/>
<evidence type="ECO:0000313" key="1">
    <source>
        <dbReference type="EMBL" id="AYP28725.1"/>
    </source>
</evidence>
<dbReference type="GeneID" id="80527594"/>
<evidence type="ECO:0000313" key="2">
    <source>
        <dbReference type="Proteomes" id="UP000289444"/>
    </source>
</evidence>
<sequence length="480" mass="57439">MAISYPRRGFKRRRFNRRGRYYPRYWHPNFRRHQWWRTRRRYHAYRRRRTEVLREIKPKHQRTLIVRGWEILGSVGSIFTWTGTGGVIKQMIKCNNECSHLYNLGVTSENKNDPTRVNNTCEYKHFCGGYGGAWFTWGGLVLRAKLGMCRFSLDPKGFTWIKFLGGTIYLRRGLDVSYLYRWNTHHGGESEHNREKKWVTPGIMLNQPGHRTVLALKHTNCCKSPKIRVSRPEASSGWNDIGYFYDLLLGGYYWTVFDPFNPLGKRSINKQNKDVSIEHQRQAKYGSQPHTEFWYTNFWWRDNVCGTQSTSPTSQQPLWTNRKIVDKRFVDASENENDWNWWEMLWGTGSKSKFFEELRKPNYSPFLPPVYPASQQNTLWFQYKFRFKLGGDTLENIVPDFPIQEVREPPGGNCSPGDRYDLRPEDLDADGFIKERKFRFLTRPLNRRQRMLLKLKEALREKLKQKRVKWGTKRIYRYHK</sequence>
<dbReference type="RefSeq" id="YP_010790265.1">
    <property type="nucleotide sequence ID" value="NC_075388.1"/>
</dbReference>
<keyword evidence="2" id="KW-1185">Reference proteome</keyword>
<protein>
    <submittedName>
        <fullName evidence="1">ORF1 protein</fullName>
    </submittedName>
</protein>